<dbReference type="AlphaFoldDB" id="A0ABD7JZX4"/>
<comment type="caution">
    <text evidence="1">The sequence shown here is derived from an EMBL/GenBank/DDBJ whole genome shotgun (WGS) entry which is preliminary data.</text>
</comment>
<organism evidence="1 2">
    <name type="scientific">Pseudomonas aeruginosa</name>
    <dbReference type="NCBI Taxonomy" id="287"/>
    <lineage>
        <taxon>Bacteria</taxon>
        <taxon>Pseudomonadati</taxon>
        <taxon>Pseudomonadota</taxon>
        <taxon>Gammaproteobacteria</taxon>
        <taxon>Pseudomonadales</taxon>
        <taxon>Pseudomonadaceae</taxon>
        <taxon>Pseudomonas</taxon>
    </lineage>
</organism>
<proteinExistence type="predicted"/>
<reference evidence="1 2" key="1">
    <citation type="submission" date="2018-12" db="EMBL/GenBank/DDBJ databases">
        <title>Pseudomonas aeruginosa Diversity Panel.</title>
        <authorList>
            <person name="Snesrud E."/>
            <person name="Mcgann P."/>
        </authorList>
    </citation>
    <scope>NUCLEOTIDE SEQUENCE [LARGE SCALE GENOMIC DNA]</scope>
    <source>
        <strain evidence="1 2">MRSN6241</strain>
    </source>
</reference>
<dbReference type="EMBL" id="RXTL01000023">
    <property type="protein sequence ID" value="RTS44234.1"/>
    <property type="molecule type" value="Genomic_DNA"/>
</dbReference>
<evidence type="ECO:0000313" key="1">
    <source>
        <dbReference type="EMBL" id="RTS44234.1"/>
    </source>
</evidence>
<protein>
    <submittedName>
        <fullName evidence="1">IS5 family transposase</fullName>
    </submittedName>
</protein>
<sequence length="93" mass="10929">MSQVDKLLRGVENIVDADADYTGLERRPEHEDRVVIWQIAARRSTYKKLDKRSVFISQAQDRKRPRYKHASVEHPFRMVRVQFGFQGLAKNTS</sequence>
<gene>
    <name evidence="1" type="ORF">DY940_18915</name>
</gene>
<dbReference type="Proteomes" id="UP000276985">
    <property type="component" value="Unassembled WGS sequence"/>
</dbReference>
<name>A0ABD7JZX4_PSEAI</name>
<evidence type="ECO:0000313" key="2">
    <source>
        <dbReference type="Proteomes" id="UP000276985"/>
    </source>
</evidence>
<accession>A0ABD7JZX4</accession>